<dbReference type="EMBL" id="KV750430">
    <property type="protein sequence ID" value="OCL04811.1"/>
    <property type="molecule type" value="Genomic_DNA"/>
</dbReference>
<feature type="region of interest" description="Disordered" evidence="9">
    <location>
        <begin position="341"/>
        <end position="364"/>
    </location>
</feature>
<reference evidence="11 12" key="1">
    <citation type="journal article" date="2016" name="Nat. Commun.">
        <title>Ectomycorrhizal ecology is imprinted in the genome of the dominant symbiotic fungus Cenococcum geophilum.</title>
        <authorList>
            <consortium name="DOE Joint Genome Institute"/>
            <person name="Peter M."/>
            <person name="Kohler A."/>
            <person name="Ohm R.A."/>
            <person name="Kuo A."/>
            <person name="Krutzmann J."/>
            <person name="Morin E."/>
            <person name="Arend M."/>
            <person name="Barry K.W."/>
            <person name="Binder M."/>
            <person name="Choi C."/>
            <person name="Clum A."/>
            <person name="Copeland A."/>
            <person name="Grisel N."/>
            <person name="Haridas S."/>
            <person name="Kipfer T."/>
            <person name="LaButti K."/>
            <person name="Lindquist E."/>
            <person name="Lipzen A."/>
            <person name="Maire R."/>
            <person name="Meier B."/>
            <person name="Mihaltcheva S."/>
            <person name="Molinier V."/>
            <person name="Murat C."/>
            <person name="Poggeler S."/>
            <person name="Quandt C.A."/>
            <person name="Sperisen C."/>
            <person name="Tritt A."/>
            <person name="Tisserant E."/>
            <person name="Crous P.W."/>
            <person name="Henrissat B."/>
            <person name="Nehls U."/>
            <person name="Egli S."/>
            <person name="Spatafora J.W."/>
            <person name="Grigoriev I.V."/>
            <person name="Martin F.M."/>
        </authorList>
    </citation>
    <scope>NUCLEOTIDE SEQUENCE [LARGE SCALE GENOMIC DNA]</scope>
    <source>
        <strain evidence="11 12">CBS 207.34</strain>
    </source>
</reference>
<evidence type="ECO:0000259" key="10">
    <source>
        <dbReference type="PROSITE" id="PS50157"/>
    </source>
</evidence>
<name>A0A8E2EUG4_9PEZI</name>
<gene>
    <name evidence="11" type="ORF">AOQ84DRAFT_225550</name>
</gene>
<dbReference type="SMART" id="SM00355">
    <property type="entry name" value="ZnF_C2H2"/>
    <property type="match status" value="3"/>
</dbReference>
<dbReference type="Proteomes" id="UP000250140">
    <property type="component" value="Unassembled WGS sequence"/>
</dbReference>
<evidence type="ECO:0000256" key="2">
    <source>
        <dbReference type="ARBA" id="ARBA00022723"/>
    </source>
</evidence>
<keyword evidence="5" id="KW-0805">Transcription regulation</keyword>
<evidence type="ECO:0000256" key="8">
    <source>
        <dbReference type="PROSITE-ProRule" id="PRU00042"/>
    </source>
</evidence>
<evidence type="ECO:0000256" key="1">
    <source>
        <dbReference type="ARBA" id="ARBA00004123"/>
    </source>
</evidence>
<keyword evidence="4" id="KW-0862">Zinc</keyword>
<dbReference type="SUPFAM" id="SSF57667">
    <property type="entry name" value="beta-beta-alpha zinc fingers"/>
    <property type="match status" value="1"/>
</dbReference>
<keyword evidence="7" id="KW-0539">Nucleus</keyword>
<dbReference type="OrthoDB" id="8922241at2759"/>
<protein>
    <recommendedName>
        <fullName evidence="10">C2H2-type domain-containing protein</fullName>
    </recommendedName>
</protein>
<evidence type="ECO:0000256" key="4">
    <source>
        <dbReference type="ARBA" id="ARBA00022833"/>
    </source>
</evidence>
<dbReference type="GO" id="GO:0006357">
    <property type="term" value="P:regulation of transcription by RNA polymerase II"/>
    <property type="evidence" value="ECO:0007669"/>
    <property type="project" value="TreeGrafter"/>
</dbReference>
<keyword evidence="6" id="KW-0804">Transcription</keyword>
<organism evidence="11 12">
    <name type="scientific">Glonium stellatum</name>
    <dbReference type="NCBI Taxonomy" id="574774"/>
    <lineage>
        <taxon>Eukaryota</taxon>
        <taxon>Fungi</taxon>
        <taxon>Dikarya</taxon>
        <taxon>Ascomycota</taxon>
        <taxon>Pezizomycotina</taxon>
        <taxon>Dothideomycetes</taxon>
        <taxon>Pleosporomycetidae</taxon>
        <taxon>Gloniales</taxon>
        <taxon>Gloniaceae</taxon>
        <taxon>Glonium</taxon>
    </lineage>
</organism>
<evidence type="ECO:0000256" key="9">
    <source>
        <dbReference type="SAM" id="MobiDB-lite"/>
    </source>
</evidence>
<evidence type="ECO:0000256" key="3">
    <source>
        <dbReference type="ARBA" id="ARBA00022771"/>
    </source>
</evidence>
<dbReference type="PANTHER" id="PTHR46179">
    <property type="entry name" value="ZINC FINGER PROTEIN"/>
    <property type="match status" value="1"/>
</dbReference>
<dbReference type="InterPro" id="IPR013087">
    <property type="entry name" value="Znf_C2H2_type"/>
</dbReference>
<evidence type="ECO:0000313" key="11">
    <source>
        <dbReference type="EMBL" id="OCL04811.1"/>
    </source>
</evidence>
<dbReference type="AlphaFoldDB" id="A0A8E2EUG4"/>
<dbReference type="PANTHER" id="PTHR46179:SF13">
    <property type="entry name" value="C2H2-TYPE DOMAIN-CONTAINING PROTEIN"/>
    <property type="match status" value="1"/>
</dbReference>
<keyword evidence="12" id="KW-1185">Reference proteome</keyword>
<dbReference type="PROSITE" id="PS00028">
    <property type="entry name" value="ZINC_FINGER_C2H2_1"/>
    <property type="match status" value="2"/>
</dbReference>
<evidence type="ECO:0000256" key="5">
    <source>
        <dbReference type="ARBA" id="ARBA00023015"/>
    </source>
</evidence>
<evidence type="ECO:0000256" key="7">
    <source>
        <dbReference type="ARBA" id="ARBA00023242"/>
    </source>
</evidence>
<dbReference type="Pfam" id="PF00096">
    <property type="entry name" value="zf-C2H2"/>
    <property type="match status" value="1"/>
</dbReference>
<comment type="subcellular location">
    <subcellularLocation>
        <location evidence="1">Nucleus</location>
    </subcellularLocation>
</comment>
<dbReference type="Gene3D" id="3.30.160.60">
    <property type="entry name" value="Classic Zinc Finger"/>
    <property type="match status" value="2"/>
</dbReference>
<feature type="region of interest" description="Disordered" evidence="9">
    <location>
        <begin position="1"/>
        <end position="63"/>
    </location>
</feature>
<keyword evidence="2" id="KW-0479">Metal-binding</keyword>
<proteinExistence type="predicted"/>
<keyword evidence="3 8" id="KW-0863">Zinc-finger</keyword>
<dbReference type="PROSITE" id="PS50157">
    <property type="entry name" value="ZINC_FINGER_C2H2_2"/>
    <property type="match status" value="1"/>
</dbReference>
<dbReference type="GO" id="GO:0005634">
    <property type="term" value="C:nucleus"/>
    <property type="evidence" value="ECO:0007669"/>
    <property type="project" value="UniProtKB-SubCell"/>
</dbReference>
<accession>A0A8E2EUG4</accession>
<evidence type="ECO:0000256" key="6">
    <source>
        <dbReference type="ARBA" id="ARBA00023163"/>
    </source>
</evidence>
<feature type="domain" description="C2H2-type" evidence="10">
    <location>
        <begin position="250"/>
        <end position="277"/>
    </location>
</feature>
<sequence length="364" mass="40108">MDSSNASRSLGDHSNAAETPPDYPPLLCDTGASVPDSGNIDKSAFYSTDTSRRPALKTSSVSSSQSYSQTIDEICCPSVDNASMLRQSSGSLVEPLSTGHAEMIGIQPALPILDSIYQAPRRLPDQISDSSWSLPEPFGFGSPLIPEEEYQLLTAASLTPLPDDETIKNSPFVGLDLTLGGFSSDFQDAFFGPQNPQSRPPRANQLSSTNEPLAFGAALKSTNDELNFSCLLPPSSPRRKHEQAIKPGRYRCRYCPTSFTLSCELRRHTTTHTLPNKCPHANCNYAFAMRKDLDRHLATRKHRNAPGGSDPPKYYVCGFEGCKYNLEGFTRRDHLLRHTRKVHRSHSSSGFVANDMENGNRHRE</sequence>
<dbReference type="InterPro" id="IPR051061">
    <property type="entry name" value="Zinc_finger_trans_reg"/>
</dbReference>
<dbReference type="InterPro" id="IPR036236">
    <property type="entry name" value="Znf_C2H2_sf"/>
</dbReference>
<evidence type="ECO:0000313" key="12">
    <source>
        <dbReference type="Proteomes" id="UP000250140"/>
    </source>
</evidence>
<dbReference type="GO" id="GO:0008270">
    <property type="term" value="F:zinc ion binding"/>
    <property type="evidence" value="ECO:0007669"/>
    <property type="project" value="UniProtKB-KW"/>
</dbReference>